<evidence type="ECO:0000256" key="1">
    <source>
        <dbReference type="ARBA" id="ARBA00022670"/>
    </source>
</evidence>
<accession>A0ABT2NXZ9</accession>
<evidence type="ECO:0000256" key="2">
    <source>
        <dbReference type="ARBA" id="ARBA00022723"/>
    </source>
</evidence>
<dbReference type="PANTHER" id="PTHR30471:SF3">
    <property type="entry name" value="UPF0758 PROTEIN YEES-RELATED"/>
    <property type="match status" value="1"/>
</dbReference>
<evidence type="ECO:0000313" key="8">
    <source>
        <dbReference type="Proteomes" id="UP001431192"/>
    </source>
</evidence>
<evidence type="ECO:0000256" key="5">
    <source>
        <dbReference type="ARBA" id="ARBA00023049"/>
    </source>
</evidence>
<comment type="caution">
    <text evidence="7">The sequence shown here is derived from an EMBL/GenBank/DDBJ whole genome shotgun (WGS) entry which is preliminary data.</text>
</comment>
<protein>
    <submittedName>
        <fullName evidence="7">JAB domain-containing protein</fullName>
    </submittedName>
</protein>
<keyword evidence="3" id="KW-0378">Hydrolase</keyword>
<dbReference type="PANTHER" id="PTHR30471">
    <property type="entry name" value="DNA REPAIR PROTEIN RADC"/>
    <property type="match status" value="1"/>
</dbReference>
<dbReference type="PROSITE" id="PS50249">
    <property type="entry name" value="MPN"/>
    <property type="match status" value="1"/>
</dbReference>
<reference evidence="7" key="1">
    <citation type="submission" date="2022-09" db="EMBL/GenBank/DDBJ databases">
        <title>Shewanella sp. KJ10-1 sp.nov, isolated from marine algae.</title>
        <authorList>
            <person name="Butt M."/>
            <person name="Lee J.K."/>
            <person name="Kim J.M."/>
            <person name="Choi D.G."/>
        </authorList>
    </citation>
    <scope>NUCLEOTIDE SEQUENCE</scope>
    <source>
        <strain evidence="7">KJ10-1</strain>
    </source>
</reference>
<dbReference type="PROSITE" id="PS01302">
    <property type="entry name" value="UPF0758"/>
    <property type="match status" value="1"/>
</dbReference>
<dbReference type="Proteomes" id="UP001431192">
    <property type="component" value="Unassembled WGS sequence"/>
</dbReference>
<evidence type="ECO:0000313" key="7">
    <source>
        <dbReference type="EMBL" id="MCT8985276.1"/>
    </source>
</evidence>
<evidence type="ECO:0000259" key="6">
    <source>
        <dbReference type="PROSITE" id="PS50249"/>
    </source>
</evidence>
<evidence type="ECO:0000256" key="4">
    <source>
        <dbReference type="ARBA" id="ARBA00022833"/>
    </source>
</evidence>
<dbReference type="InterPro" id="IPR001405">
    <property type="entry name" value="UPF0758"/>
</dbReference>
<dbReference type="InterPro" id="IPR037518">
    <property type="entry name" value="MPN"/>
</dbReference>
<dbReference type="CDD" id="cd08071">
    <property type="entry name" value="MPN_DUF2466"/>
    <property type="match status" value="1"/>
</dbReference>
<keyword evidence="1" id="KW-0645">Protease</keyword>
<evidence type="ECO:0000256" key="3">
    <source>
        <dbReference type="ARBA" id="ARBA00022801"/>
    </source>
</evidence>
<feature type="domain" description="MPN" evidence="6">
    <location>
        <begin position="24"/>
        <end position="145"/>
    </location>
</feature>
<gene>
    <name evidence="7" type="ORF">N4T56_00400</name>
</gene>
<name>A0ABT2NXZ9_9GAMM</name>
<sequence>MALIREINVKYQFRESQCELAEKTLLRPEDAAKVFDYLKYETKEVFIVANLTTQRAINCVEVVATGCINSISMRPSEVLRTAVILNMPGIILVHNHPSGDPTPSTSDLNFTHKVIECAKVLNIEVIDHVIIGLNRFTSLRQTQPELF</sequence>
<dbReference type="RefSeq" id="WP_261731837.1">
    <property type="nucleotide sequence ID" value="NZ_JAODOQ010000001.1"/>
</dbReference>
<keyword evidence="4" id="KW-0862">Zinc</keyword>
<dbReference type="EMBL" id="JAODOQ010000001">
    <property type="protein sequence ID" value="MCT8985276.1"/>
    <property type="molecule type" value="Genomic_DNA"/>
</dbReference>
<proteinExistence type="predicted"/>
<dbReference type="Gene3D" id="3.40.140.10">
    <property type="entry name" value="Cytidine Deaminase, domain 2"/>
    <property type="match status" value="1"/>
</dbReference>
<organism evidence="7 8">
    <name type="scientific">Shewanella phaeophyticola</name>
    <dbReference type="NCBI Taxonomy" id="2978345"/>
    <lineage>
        <taxon>Bacteria</taxon>
        <taxon>Pseudomonadati</taxon>
        <taxon>Pseudomonadota</taxon>
        <taxon>Gammaproteobacteria</taxon>
        <taxon>Alteromonadales</taxon>
        <taxon>Shewanellaceae</taxon>
        <taxon>Shewanella</taxon>
    </lineage>
</organism>
<dbReference type="InterPro" id="IPR025657">
    <property type="entry name" value="RadC_JAB"/>
</dbReference>
<dbReference type="Pfam" id="PF04002">
    <property type="entry name" value="RadC"/>
    <property type="match status" value="1"/>
</dbReference>
<keyword evidence="2" id="KW-0479">Metal-binding</keyword>
<keyword evidence="8" id="KW-1185">Reference proteome</keyword>
<dbReference type="InterPro" id="IPR020891">
    <property type="entry name" value="UPF0758_CS"/>
</dbReference>
<keyword evidence="5" id="KW-0482">Metalloprotease</keyword>